<sequence length="75" mass="8380">MLKGFSHRIFVSRGHVYIGSVELYDIGCAICKLGFMGFRIKLTDGQVDFAVCTARLIINLEALAPRLDTVTEYPQ</sequence>
<evidence type="ECO:0000313" key="2">
    <source>
        <dbReference type="Proteomes" id="UP001497472"/>
    </source>
</evidence>
<gene>
    <name evidence="1" type="ORF">LNINA_LOCUS11295</name>
</gene>
<comment type="caution">
    <text evidence="1">The sequence shown here is derived from an EMBL/GenBank/DDBJ whole genome shotgun (WGS) entry which is preliminary data.</text>
</comment>
<organism evidence="1 2">
    <name type="scientific">Leptosia nina</name>
    <dbReference type="NCBI Taxonomy" id="320188"/>
    <lineage>
        <taxon>Eukaryota</taxon>
        <taxon>Metazoa</taxon>
        <taxon>Ecdysozoa</taxon>
        <taxon>Arthropoda</taxon>
        <taxon>Hexapoda</taxon>
        <taxon>Insecta</taxon>
        <taxon>Pterygota</taxon>
        <taxon>Neoptera</taxon>
        <taxon>Endopterygota</taxon>
        <taxon>Lepidoptera</taxon>
        <taxon>Glossata</taxon>
        <taxon>Ditrysia</taxon>
        <taxon>Papilionoidea</taxon>
        <taxon>Pieridae</taxon>
        <taxon>Pierinae</taxon>
        <taxon>Leptosia</taxon>
    </lineage>
</organism>
<dbReference type="AlphaFoldDB" id="A0AAV1JU13"/>
<protein>
    <submittedName>
        <fullName evidence="1">Uncharacterized protein</fullName>
    </submittedName>
</protein>
<reference evidence="1 2" key="1">
    <citation type="submission" date="2023-11" db="EMBL/GenBank/DDBJ databases">
        <authorList>
            <person name="Okamura Y."/>
        </authorList>
    </citation>
    <scope>NUCLEOTIDE SEQUENCE [LARGE SCALE GENOMIC DNA]</scope>
</reference>
<keyword evidence="2" id="KW-1185">Reference proteome</keyword>
<proteinExistence type="predicted"/>
<accession>A0AAV1JU13</accession>
<name>A0AAV1JU13_9NEOP</name>
<dbReference type="EMBL" id="CAVLEF010000140">
    <property type="protein sequence ID" value="CAK1552235.1"/>
    <property type="molecule type" value="Genomic_DNA"/>
</dbReference>
<evidence type="ECO:0000313" key="1">
    <source>
        <dbReference type="EMBL" id="CAK1552235.1"/>
    </source>
</evidence>
<dbReference type="Proteomes" id="UP001497472">
    <property type="component" value="Unassembled WGS sequence"/>
</dbReference>